<organism evidence="2 3">
    <name type="scientific">Ophiobolus disseminans</name>
    <dbReference type="NCBI Taxonomy" id="1469910"/>
    <lineage>
        <taxon>Eukaryota</taxon>
        <taxon>Fungi</taxon>
        <taxon>Dikarya</taxon>
        <taxon>Ascomycota</taxon>
        <taxon>Pezizomycotina</taxon>
        <taxon>Dothideomycetes</taxon>
        <taxon>Pleosporomycetidae</taxon>
        <taxon>Pleosporales</taxon>
        <taxon>Pleosporineae</taxon>
        <taxon>Phaeosphaeriaceae</taxon>
        <taxon>Ophiobolus</taxon>
    </lineage>
</organism>
<feature type="compositionally biased region" description="Basic and acidic residues" evidence="1">
    <location>
        <begin position="69"/>
        <end position="85"/>
    </location>
</feature>
<evidence type="ECO:0000256" key="1">
    <source>
        <dbReference type="SAM" id="MobiDB-lite"/>
    </source>
</evidence>
<gene>
    <name evidence="2" type="ORF">CC86DRAFT_411369</name>
</gene>
<dbReference type="AlphaFoldDB" id="A0A6A6ZIZ2"/>
<evidence type="ECO:0000313" key="3">
    <source>
        <dbReference type="Proteomes" id="UP000799424"/>
    </source>
</evidence>
<dbReference type="OrthoDB" id="3784677at2759"/>
<proteinExistence type="predicted"/>
<reference evidence="2" key="1">
    <citation type="journal article" date="2020" name="Stud. Mycol.">
        <title>101 Dothideomycetes genomes: a test case for predicting lifestyles and emergence of pathogens.</title>
        <authorList>
            <person name="Haridas S."/>
            <person name="Albert R."/>
            <person name="Binder M."/>
            <person name="Bloem J."/>
            <person name="Labutti K."/>
            <person name="Salamov A."/>
            <person name="Andreopoulos B."/>
            <person name="Baker S."/>
            <person name="Barry K."/>
            <person name="Bills G."/>
            <person name="Bluhm B."/>
            <person name="Cannon C."/>
            <person name="Castanera R."/>
            <person name="Culley D."/>
            <person name="Daum C."/>
            <person name="Ezra D."/>
            <person name="Gonzalez J."/>
            <person name="Henrissat B."/>
            <person name="Kuo A."/>
            <person name="Liang C."/>
            <person name="Lipzen A."/>
            <person name="Lutzoni F."/>
            <person name="Magnuson J."/>
            <person name="Mondo S."/>
            <person name="Nolan M."/>
            <person name="Ohm R."/>
            <person name="Pangilinan J."/>
            <person name="Park H.-J."/>
            <person name="Ramirez L."/>
            <person name="Alfaro M."/>
            <person name="Sun H."/>
            <person name="Tritt A."/>
            <person name="Yoshinaga Y."/>
            <person name="Zwiers L.-H."/>
            <person name="Turgeon B."/>
            <person name="Goodwin S."/>
            <person name="Spatafora J."/>
            <person name="Crous P."/>
            <person name="Grigoriev I."/>
        </authorList>
    </citation>
    <scope>NUCLEOTIDE SEQUENCE</scope>
    <source>
        <strain evidence="2">CBS 113818</strain>
    </source>
</reference>
<dbReference type="Proteomes" id="UP000799424">
    <property type="component" value="Unassembled WGS sequence"/>
</dbReference>
<accession>A0A6A6ZIZ2</accession>
<feature type="region of interest" description="Disordered" evidence="1">
    <location>
        <begin position="69"/>
        <end position="116"/>
    </location>
</feature>
<dbReference type="EMBL" id="MU006238">
    <property type="protein sequence ID" value="KAF2821061.1"/>
    <property type="molecule type" value="Genomic_DNA"/>
</dbReference>
<sequence length="157" mass="17293">MTSPTNIFALSTELADLGRERFDHDTAQATDRDASLFTHGPVAVREGRAPKGLEKQVFAWNTFKFTTEERDDREELKGDLHEGQLHRQNRAARDPNPPTHFAGGGGRGGARAGRAGWDDGKMDALCAGRKPEGEAPPLAKGYAEEMDKSMFWDEPIV</sequence>
<feature type="compositionally biased region" description="Gly residues" evidence="1">
    <location>
        <begin position="102"/>
        <end position="111"/>
    </location>
</feature>
<name>A0A6A6ZIZ2_9PLEO</name>
<protein>
    <submittedName>
        <fullName evidence="2">Uncharacterized protein</fullName>
    </submittedName>
</protein>
<keyword evidence="3" id="KW-1185">Reference proteome</keyword>
<evidence type="ECO:0000313" key="2">
    <source>
        <dbReference type="EMBL" id="KAF2821061.1"/>
    </source>
</evidence>